<dbReference type="NCBIfam" id="TIGR04183">
    <property type="entry name" value="Por_Secre_tail"/>
    <property type="match status" value="1"/>
</dbReference>
<keyword evidence="4" id="KW-1185">Reference proteome</keyword>
<organism evidence="3 4">
    <name type="scientific">Hymenobacter telluris</name>
    <dbReference type="NCBI Taxonomy" id="2816474"/>
    <lineage>
        <taxon>Bacteria</taxon>
        <taxon>Pseudomonadati</taxon>
        <taxon>Bacteroidota</taxon>
        <taxon>Cytophagia</taxon>
        <taxon>Cytophagales</taxon>
        <taxon>Hymenobacteraceae</taxon>
        <taxon>Hymenobacter</taxon>
    </lineage>
</organism>
<dbReference type="SUPFAM" id="SSF49373">
    <property type="entry name" value="Invasin/intimin cell-adhesion fragments"/>
    <property type="match status" value="2"/>
</dbReference>
<evidence type="ECO:0000259" key="2">
    <source>
        <dbReference type="PROSITE" id="PS51820"/>
    </source>
</evidence>
<dbReference type="Gene3D" id="2.60.120.1560">
    <property type="match status" value="1"/>
</dbReference>
<name>A0A939J7J8_9BACT</name>
<proteinExistence type="predicted"/>
<gene>
    <name evidence="3" type="ORF">J0X19_02480</name>
</gene>
<dbReference type="InterPro" id="IPR017853">
    <property type="entry name" value="GH"/>
</dbReference>
<dbReference type="Gene3D" id="3.20.20.80">
    <property type="entry name" value="Glycosidases"/>
    <property type="match status" value="1"/>
</dbReference>
<protein>
    <submittedName>
        <fullName evidence="3">T9SS type A sorting domain-containing protein</fullName>
    </submittedName>
</protein>
<reference evidence="3" key="1">
    <citation type="submission" date="2021-03" db="EMBL/GenBank/DDBJ databases">
        <authorList>
            <person name="Kim M.K."/>
        </authorList>
    </citation>
    <scope>NUCLEOTIDE SEQUENCE</scope>
    <source>
        <strain evidence="3">BT186</strain>
    </source>
</reference>
<evidence type="ECO:0000313" key="4">
    <source>
        <dbReference type="Proteomes" id="UP000664144"/>
    </source>
</evidence>
<dbReference type="SUPFAM" id="SSF51445">
    <property type="entry name" value="(Trans)glycosidases"/>
    <property type="match status" value="1"/>
</dbReference>
<dbReference type="SUPFAM" id="SSF56988">
    <property type="entry name" value="Anthrax protective antigen"/>
    <property type="match status" value="1"/>
</dbReference>
<dbReference type="EMBL" id="JAFLQZ010000002">
    <property type="protein sequence ID" value="MBO0356799.1"/>
    <property type="molecule type" value="Genomic_DNA"/>
</dbReference>
<evidence type="ECO:0000313" key="3">
    <source>
        <dbReference type="EMBL" id="MBO0356799.1"/>
    </source>
</evidence>
<dbReference type="InterPro" id="IPR011658">
    <property type="entry name" value="PA14_dom"/>
</dbReference>
<dbReference type="InterPro" id="IPR037524">
    <property type="entry name" value="PA14/GLEYA"/>
</dbReference>
<evidence type="ECO:0000256" key="1">
    <source>
        <dbReference type="ARBA" id="ARBA00022729"/>
    </source>
</evidence>
<dbReference type="InterPro" id="IPR026444">
    <property type="entry name" value="Secre_tail"/>
</dbReference>
<dbReference type="Proteomes" id="UP000664144">
    <property type="component" value="Unassembled WGS sequence"/>
</dbReference>
<keyword evidence="1" id="KW-0732">Signal</keyword>
<dbReference type="SMART" id="SM00758">
    <property type="entry name" value="PA14"/>
    <property type="match status" value="1"/>
</dbReference>
<feature type="domain" description="PA14" evidence="2">
    <location>
        <begin position="1018"/>
        <end position="1173"/>
    </location>
</feature>
<dbReference type="PROSITE" id="PS51820">
    <property type="entry name" value="PA14"/>
    <property type="match status" value="1"/>
</dbReference>
<dbReference type="Pfam" id="PF18962">
    <property type="entry name" value="Por_Secre_tail"/>
    <property type="match status" value="1"/>
</dbReference>
<dbReference type="Gene3D" id="2.60.40.1080">
    <property type="match status" value="2"/>
</dbReference>
<sequence length="1294" mass="140079">MGNTNKASMLVAYLISYLLIFSAYGQNTGSRIGITAITPSINTGQNYNPWLNDNMNDLVADHWAPINQQYIDVTLTLASQTNITRLSLYDYQGVFTNRPATIYALNGTQRTLLGTFTGQTYMNWVDMVAATPITANAIVIHKYGNNIPVKLKIFGNPISTTPAQVQSVISFGALATRTAGTAPFDLVASSNNTATPITFSSSNSSVVSVSNSSGRWQATVGAAGTATITASQAGNSAYLAAANVAQTLVVQAPAPTQVQSVINFPAIPNKTTGAAAFDLVATSNNTATPITFVSSNPAVLTVSNSGGRWQALVGTPGTATITASQAGNTAYLAAVNATQTVTVQVVSSGTSLAGKIPIDGSRWFQITNSPDDLRALTDGVTSVNVPNGYGRVIGTFDSFYPLKPGETFRIESIRLFDGWGQNPSAPMTISVITDTWQRVHVGSFNGVNDQQWIGPYPNRPTTFTLDNVITNARYIVLTSSWAYPTEMELYGSYTLPTPSATPVPTAAGLASQKHVELRQACGVNAFEWDVIDGANPLVVDPARVAAIKNFNGIRHYLDWDKLESVQGAYTFNPSHMGSWNYDAMYQSLKTEGVEVLACLKTMPGWMLNTYPAGERDAENVPVRYGADFAAPASYREQAQLAFQFAARYGRNPSVDRSLLRVSQAPPRWTNDPVNQVRVGLDLITYIECDNERDKWWKGRLGYQTAFEYAANLSAFYDGHKNTLGPGVGVKNADPTMQVVMGGLASPNPDYVKGMVEWCRQHRGYKPDGSVNLCWDIINYHHYANDAGSSQGGNPTRGSAPEVSDAGERAAAFLRMAHEYAGDMPVWITETGYDHHQGSPLKAIAVGGRSVEQTQADWILRSSLSYARWGIERVFHYQAYDDNPTSSIQFGSMGLLNSNRTPRLAAQYLQQTQRLLGRYRFEQTLNADPLVDRYSLNGQSAYMLVVPDERGRTASYTLQVGNIAYADVYRPQANSISMSVQRVSVTNGQIQLNVTETPLFVLPAGTTTTIAPPVPTACSATGTILREQWNNVNGWAVSDIPLKTMPSSTSQLTQLESNANIGSSYGARIRGYICAPQTGAYTFWISGDDNCELWLSTDDNPDNRVKIASVEGNGAWTNAREWYKYPSQQSAQVNLVAGGRYYVEVLHKEDAGGDVVSVAWRMPNSVMEGPILGNRLSPYVEGANRSAATSSTTAVAGTALATTAAGTGKTAELTAAPNPFSQDSYVRFKMAAAGKATVVVYDMQGRQVRKLFSGSLKALQVQEVQFKAEELPAGIYTIRLTTDTEVVHQRVILTK</sequence>
<dbReference type="RefSeq" id="WP_206980591.1">
    <property type="nucleotide sequence ID" value="NZ_JAFLQZ010000002.1"/>
</dbReference>
<dbReference type="PANTHER" id="PTHR46769">
    <property type="entry name" value="POLYCYSTIC KIDNEY AND HEPATIC DISEASE 1 (AUTOSOMAL RECESSIVE)-LIKE 1"/>
    <property type="match status" value="1"/>
</dbReference>
<accession>A0A939J7J8</accession>
<dbReference type="PANTHER" id="PTHR46769:SF2">
    <property type="entry name" value="FIBROCYSTIN-L ISOFORM 2 PRECURSOR-RELATED"/>
    <property type="match status" value="1"/>
</dbReference>
<dbReference type="Pfam" id="PF07691">
    <property type="entry name" value="PA14"/>
    <property type="match status" value="1"/>
</dbReference>
<dbReference type="InterPro" id="IPR008964">
    <property type="entry name" value="Invasin/intimin_cell_adhesion"/>
</dbReference>
<comment type="caution">
    <text evidence="3">The sequence shown here is derived from an EMBL/GenBank/DDBJ whole genome shotgun (WGS) entry which is preliminary data.</text>
</comment>
<dbReference type="InterPro" id="IPR052387">
    <property type="entry name" value="Fibrocystin"/>
</dbReference>